<dbReference type="PANTHER" id="PTHR21043">
    <property type="entry name" value="IOJAP SUPERFAMILY ORTHOLOG"/>
    <property type="match status" value="1"/>
</dbReference>
<dbReference type="AlphaFoldDB" id="A0A645GQP0"/>
<dbReference type="GO" id="GO:0043023">
    <property type="term" value="F:ribosomal large subunit binding"/>
    <property type="evidence" value="ECO:0007669"/>
    <property type="project" value="TreeGrafter"/>
</dbReference>
<gene>
    <name evidence="2" type="primary">rsfS_43</name>
    <name evidence="2" type="ORF">SDC9_175683</name>
</gene>
<dbReference type="HAMAP" id="MF_01477">
    <property type="entry name" value="Iojap_RsfS"/>
    <property type="match status" value="1"/>
</dbReference>
<comment type="caution">
    <text evidence="2">The sequence shown here is derived from an EMBL/GenBank/DDBJ whole genome shotgun (WGS) entry which is preliminary data.</text>
</comment>
<dbReference type="InterPro" id="IPR043519">
    <property type="entry name" value="NT_sf"/>
</dbReference>
<dbReference type="InterPro" id="IPR004394">
    <property type="entry name" value="Iojap/RsfS/C7orf30"/>
</dbReference>
<dbReference type="GO" id="GO:0090071">
    <property type="term" value="P:negative regulation of ribosome biogenesis"/>
    <property type="evidence" value="ECO:0007669"/>
    <property type="project" value="TreeGrafter"/>
</dbReference>
<dbReference type="SUPFAM" id="SSF81301">
    <property type="entry name" value="Nucleotidyltransferase"/>
    <property type="match status" value="1"/>
</dbReference>
<organism evidence="2">
    <name type="scientific">bioreactor metagenome</name>
    <dbReference type="NCBI Taxonomy" id="1076179"/>
    <lineage>
        <taxon>unclassified sequences</taxon>
        <taxon>metagenomes</taxon>
        <taxon>ecological metagenomes</taxon>
    </lineage>
</organism>
<dbReference type="PANTHER" id="PTHR21043:SF0">
    <property type="entry name" value="MITOCHONDRIAL ASSEMBLY OF RIBOSOMAL LARGE SUBUNIT PROTEIN 1"/>
    <property type="match status" value="1"/>
</dbReference>
<name>A0A645GQP0_9ZZZZ</name>
<proteinExistence type="inferred from homology"/>
<comment type="similarity">
    <text evidence="1">Belongs to the Iojap/RsfS family.</text>
</comment>
<dbReference type="EMBL" id="VSSQ01078461">
    <property type="protein sequence ID" value="MPN28242.1"/>
    <property type="molecule type" value="Genomic_DNA"/>
</dbReference>
<reference evidence="2" key="1">
    <citation type="submission" date="2019-08" db="EMBL/GenBank/DDBJ databases">
        <authorList>
            <person name="Kucharzyk K."/>
            <person name="Murdoch R.W."/>
            <person name="Higgins S."/>
            <person name="Loffler F."/>
        </authorList>
    </citation>
    <scope>NUCLEOTIDE SEQUENCE</scope>
</reference>
<sequence>MNSKEIALLATKVLDQKKAQDIVCIDISVKSSFADYFVLASGNSERQIKSLSDDIDDEFAKNGMFAKSIEGQASSGWILMDYGDVIVNVLTTEMRQRYNIEKVWGDCEFLELDLED</sequence>
<dbReference type="GO" id="GO:0017148">
    <property type="term" value="P:negative regulation of translation"/>
    <property type="evidence" value="ECO:0007669"/>
    <property type="project" value="TreeGrafter"/>
</dbReference>
<accession>A0A645GQP0</accession>
<evidence type="ECO:0000256" key="1">
    <source>
        <dbReference type="ARBA" id="ARBA00010574"/>
    </source>
</evidence>
<dbReference type="NCBIfam" id="TIGR00090">
    <property type="entry name" value="rsfS_iojap_ybeB"/>
    <property type="match status" value="1"/>
</dbReference>
<evidence type="ECO:0000313" key="2">
    <source>
        <dbReference type="EMBL" id="MPN28242.1"/>
    </source>
</evidence>
<dbReference type="Pfam" id="PF02410">
    <property type="entry name" value="RsfS"/>
    <property type="match status" value="1"/>
</dbReference>
<protein>
    <submittedName>
        <fullName evidence="2">Ribosomal silencing factor RsfS</fullName>
    </submittedName>
</protein>
<dbReference type="Gene3D" id="3.30.460.10">
    <property type="entry name" value="Beta Polymerase, domain 2"/>
    <property type="match status" value="1"/>
</dbReference>